<evidence type="ECO:0000256" key="5">
    <source>
        <dbReference type="SAM" id="Phobius"/>
    </source>
</evidence>
<protein>
    <submittedName>
        <fullName evidence="6">Uncharacterized protein</fullName>
    </submittedName>
</protein>
<dbReference type="GO" id="GO:0012505">
    <property type="term" value="C:endomembrane system"/>
    <property type="evidence" value="ECO:0007669"/>
    <property type="project" value="UniProtKB-SubCell"/>
</dbReference>
<keyword evidence="2 5" id="KW-0812">Transmembrane</keyword>
<keyword evidence="3 5" id="KW-1133">Transmembrane helix</keyword>
<evidence type="ECO:0000256" key="4">
    <source>
        <dbReference type="ARBA" id="ARBA00023136"/>
    </source>
</evidence>
<accession>A0A2U9PVU1</accession>
<dbReference type="Gene3D" id="1.20.120.1630">
    <property type="match status" value="1"/>
</dbReference>
<feature type="transmembrane region" description="Helical" evidence="5">
    <location>
        <begin position="7"/>
        <end position="26"/>
    </location>
</feature>
<evidence type="ECO:0000313" key="7">
    <source>
        <dbReference type="Proteomes" id="UP000011200"/>
    </source>
</evidence>
<dbReference type="PANTHER" id="PTHR43847:SF1">
    <property type="entry name" value="BLL3993 PROTEIN"/>
    <property type="match status" value="1"/>
</dbReference>
<gene>
    <name evidence="6" type="ORF">D806_049800</name>
</gene>
<dbReference type="PANTHER" id="PTHR43847">
    <property type="entry name" value="BLL3993 PROTEIN"/>
    <property type="match status" value="1"/>
</dbReference>
<dbReference type="Proteomes" id="UP000011200">
    <property type="component" value="Chromosome"/>
</dbReference>
<dbReference type="RefSeq" id="WP_003896485.1">
    <property type="nucleotide sequence ID" value="NZ_CP027541.1"/>
</dbReference>
<reference evidence="7" key="2">
    <citation type="submission" date="2018-03" db="EMBL/GenBank/DDBJ databases">
        <authorList>
            <person name="Derbyshire K."/>
            <person name="Gray T.A."/>
            <person name="Champion M."/>
        </authorList>
    </citation>
    <scope>NUCLEOTIDE SEQUENCE [LARGE SCALE GENOMIC DNA]</scope>
    <source>
        <strain evidence="7">MKD8</strain>
    </source>
</reference>
<organism evidence="6 7">
    <name type="scientific">Mycolicibacterium smegmatis (strain MKD8)</name>
    <name type="common">Mycobacterium smegmatis</name>
    <dbReference type="NCBI Taxonomy" id="1214915"/>
    <lineage>
        <taxon>Bacteria</taxon>
        <taxon>Bacillati</taxon>
        <taxon>Actinomycetota</taxon>
        <taxon>Actinomycetes</taxon>
        <taxon>Mycobacteriales</taxon>
        <taxon>Mycobacteriaceae</taxon>
        <taxon>Mycolicibacterium</taxon>
    </lineage>
</organism>
<feature type="transmembrane region" description="Helical" evidence="5">
    <location>
        <begin position="162"/>
        <end position="195"/>
    </location>
</feature>
<dbReference type="AlphaFoldDB" id="A0A2U9PVU1"/>
<reference evidence="6 7" key="1">
    <citation type="journal article" date="2013" name="Genome Announc.">
        <title>Draft genome sequence of MKD8, a conjugal recipient Mycobacterium smegmatis strain.</title>
        <authorList>
            <person name="Gray T.A."/>
            <person name="Palumbo M.J."/>
            <person name="Derbyshire K.M."/>
        </authorList>
    </citation>
    <scope>NUCLEOTIDE SEQUENCE [LARGE SCALE GENOMIC DNA]</scope>
    <source>
        <strain evidence="6 7">MKD8</strain>
    </source>
</reference>
<evidence type="ECO:0000313" key="6">
    <source>
        <dbReference type="EMBL" id="AWT55930.1"/>
    </source>
</evidence>
<feature type="transmembrane region" description="Helical" evidence="5">
    <location>
        <begin position="75"/>
        <end position="96"/>
    </location>
</feature>
<feature type="transmembrane region" description="Helical" evidence="5">
    <location>
        <begin position="32"/>
        <end position="54"/>
    </location>
</feature>
<sequence>MKLLLQAVASGVFGLAFFAVALFWPAGTFDYWQAWVFIAVFLAGTLIPSFYLAVTDPVTLQRRLHAGPTAETRSAQKVAAVALVVAVLAVLIVSALDRRFGWSSVPAWLALAADVVVVVSLVLSQVVIFQNRFAAATIRVEAEQQVISTGMYGWVRHPMYSWALVMILASPLALGSFWALLAATAGLPVLVFRILDEEKMLVAELRGYDEYRQKIRYRLVPGVW</sequence>
<evidence type="ECO:0000256" key="1">
    <source>
        <dbReference type="ARBA" id="ARBA00004127"/>
    </source>
</evidence>
<keyword evidence="4 5" id="KW-0472">Membrane</keyword>
<dbReference type="InterPro" id="IPR052527">
    <property type="entry name" value="Metal_cation-efflux_comp"/>
</dbReference>
<dbReference type="EMBL" id="CP027541">
    <property type="protein sequence ID" value="AWT55930.1"/>
    <property type="molecule type" value="Genomic_DNA"/>
</dbReference>
<feature type="transmembrane region" description="Helical" evidence="5">
    <location>
        <begin position="108"/>
        <end position="129"/>
    </location>
</feature>
<dbReference type="Pfam" id="PF04191">
    <property type="entry name" value="PEMT"/>
    <property type="match status" value="1"/>
</dbReference>
<proteinExistence type="predicted"/>
<evidence type="ECO:0000256" key="2">
    <source>
        <dbReference type="ARBA" id="ARBA00022692"/>
    </source>
</evidence>
<name>A0A2U9PVU1_MYCSE</name>
<dbReference type="InterPro" id="IPR007318">
    <property type="entry name" value="Phopholipid_MeTrfase"/>
</dbReference>
<evidence type="ECO:0000256" key="3">
    <source>
        <dbReference type="ARBA" id="ARBA00022989"/>
    </source>
</evidence>
<comment type="subcellular location">
    <subcellularLocation>
        <location evidence="1">Endomembrane system</location>
        <topology evidence="1">Multi-pass membrane protein</topology>
    </subcellularLocation>
</comment>
<dbReference type="GeneID" id="93459743"/>